<keyword evidence="4" id="KW-1185">Reference proteome</keyword>
<dbReference type="AlphaFoldDB" id="E8U9U5"/>
<dbReference type="HOGENOM" id="CLU_065103_2_2_0"/>
<dbReference type="PANTHER" id="PTHR30204:SF97">
    <property type="entry name" value="MERR FAMILY REGULATORY PROTEIN"/>
    <property type="match status" value="1"/>
</dbReference>
<accession>E8U9U5</accession>
<dbReference type="GO" id="GO:0003677">
    <property type="term" value="F:DNA binding"/>
    <property type="evidence" value="ECO:0007669"/>
    <property type="project" value="UniProtKB-KW"/>
</dbReference>
<evidence type="ECO:0000259" key="2">
    <source>
        <dbReference type="PROSITE" id="PS50937"/>
    </source>
</evidence>
<reference evidence="4" key="2">
    <citation type="submission" date="2011-01" db="EMBL/GenBank/DDBJ databases">
        <title>The complete genome of Deinococcus maricopensis DSM 21211.</title>
        <authorList>
            <consortium name="US DOE Joint Genome Institute (JGI-PGF)"/>
            <person name="Lucas S."/>
            <person name="Copeland A."/>
            <person name="Lapidus A."/>
            <person name="Goodwin L."/>
            <person name="Pitluck S."/>
            <person name="Kyrpides N."/>
            <person name="Mavromatis K."/>
            <person name="Pagani I."/>
            <person name="Ivanova N."/>
            <person name="Ovchinnikova G."/>
            <person name="Zeytun A."/>
            <person name="Detter J.C."/>
            <person name="Han C."/>
            <person name="Land M."/>
            <person name="Hauser L."/>
            <person name="Markowitz V."/>
            <person name="Cheng J.-F."/>
            <person name="Hugenholtz P."/>
            <person name="Woyke T."/>
            <person name="Wu D."/>
            <person name="Pukall R."/>
            <person name="Gehrich-Schroeter G."/>
            <person name="Brambilla E."/>
            <person name="Klenk H.-P."/>
            <person name="Eisen J.A."/>
        </authorList>
    </citation>
    <scope>NUCLEOTIDE SEQUENCE [LARGE SCALE GENOMIC DNA]</scope>
    <source>
        <strain evidence="4">DSM 21211 / LMG 22137 / NRRL B-23946 / LB-34</strain>
    </source>
</reference>
<proteinExistence type="predicted"/>
<dbReference type="InterPro" id="IPR047057">
    <property type="entry name" value="MerR_fam"/>
</dbReference>
<dbReference type="PROSITE" id="PS00552">
    <property type="entry name" value="HTH_MERR_1"/>
    <property type="match status" value="1"/>
</dbReference>
<dbReference type="EMBL" id="CP002454">
    <property type="protein sequence ID" value="ADV67834.1"/>
    <property type="molecule type" value="Genomic_DNA"/>
</dbReference>
<dbReference type="PROSITE" id="PS50937">
    <property type="entry name" value="HTH_MERR_2"/>
    <property type="match status" value="1"/>
</dbReference>
<organism evidence="3 4">
    <name type="scientific">Deinococcus maricopensis (strain DSM 21211 / LMG 22137 / NRRL B-23946 / LB-34)</name>
    <dbReference type="NCBI Taxonomy" id="709986"/>
    <lineage>
        <taxon>Bacteria</taxon>
        <taxon>Thermotogati</taxon>
        <taxon>Deinococcota</taxon>
        <taxon>Deinococci</taxon>
        <taxon>Deinococcales</taxon>
        <taxon>Deinococcaceae</taxon>
        <taxon>Deinococcus</taxon>
    </lineage>
</organism>
<dbReference type="Proteomes" id="UP000008635">
    <property type="component" value="Chromosome"/>
</dbReference>
<evidence type="ECO:0000313" key="3">
    <source>
        <dbReference type="EMBL" id="ADV67834.1"/>
    </source>
</evidence>
<dbReference type="Gene3D" id="1.10.1660.10">
    <property type="match status" value="1"/>
</dbReference>
<keyword evidence="1" id="KW-0238">DNA-binding</keyword>
<dbReference type="InterPro" id="IPR009061">
    <property type="entry name" value="DNA-bd_dom_put_sf"/>
</dbReference>
<dbReference type="KEGG" id="dmr:Deima_2194"/>
<gene>
    <name evidence="3" type="ordered locus">Deima_2194</name>
</gene>
<name>E8U9U5_DEIML</name>
<dbReference type="SUPFAM" id="SSF46955">
    <property type="entry name" value="Putative DNA-binding domain"/>
    <property type="match status" value="1"/>
</dbReference>
<dbReference type="eggNOG" id="COG0789">
    <property type="taxonomic scope" value="Bacteria"/>
</dbReference>
<dbReference type="InterPro" id="IPR010499">
    <property type="entry name" value="AraC_E-bd"/>
</dbReference>
<dbReference type="SUPFAM" id="SSF55136">
    <property type="entry name" value="Probable bacterial effector-binding domain"/>
    <property type="match status" value="1"/>
</dbReference>
<evidence type="ECO:0000313" key="4">
    <source>
        <dbReference type="Proteomes" id="UP000008635"/>
    </source>
</evidence>
<dbReference type="Gene3D" id="3.20.80.10">
    <property type="entry name" value="Regulatory factor, effector binding domain"/>
    <property type="match status" value="1"/>
</dbReference>
<dbReference type="PANTHER" id="PTHR30204">
    <property type="entry name" value="REDOX-CYCLING DRUG-SENSING TRANSCRIPTIONAL ACTIVATOR SOXR"/>
    <property type="match status" value="1"/>
</dbReference>
<dbReference type="OrthoDB" id="9773308at2"/>
<protein>
    <submittedName>
        <fullName evidence="3">Transcriptional regulator, MerR family</fullName>
    </submittedName>
</protein>
<sequence>MNEQAVLHEQLTISAFARESRLTVKALRLYDALGLLHPAIKDPSSHYRYYTRAQLRRARLIGLLRQLDMPLTHIAAMLHLDAPGAVGSLRAYWADQEQQHADQRNLVQYLAGYLLGEGASMYTVTVRDVPQQQVLTVQRTLFAAELPAYIEAAERALFERLARAGQAQSGPAFVIYHGQVNEDSDGPVEVCVPFDGAIAPEGEQRLRLEGAHREAFTTITLAQCAFPEILNAYDAVHAWMMAQGLRPVGAPREVYFTSPAGLAPDDAFCDVAWPVQ</sequence>
<dbReference type="InterPro" id="IPR011256">
    <property type="entry name" value="Reg_factor_effector_dom_sf"/>
</dbReference>
<feature type="domain" description="HTH merR-type" evidence="2">
    <location>
        <begin position="10"/>
        <end position="80"/>
    </location>
</feature>
<dbReference type="GO" id="GO:0003700">
    <property type="term" value="F:DNA-binding transcription factor activity"/>
    <property type="evidence" value="ECO:0007669"/>
    <property type="project" value="InterPro"/>
</dbReference>
<reference evidence="3 4" key="1">
    <citation type="journal article" date="2011" name="Stand. Genomic Sci.">
        <title>Complete genome sequence of Deinococcus maricopensis type strain (LB-34).</title>
        <authorList>
            <person name="Pukall R."/>
            <person name="Zeytun A."/>
            <person name="Lucas S."/>
            <person name="Lapidus A."/>
            <person name="Hammon N."/>
            <person name="Deshpande S."/>
            <person name="Nolan M."/>
            <person name="Cheng J.F."/>
            <person name="Pitluck S."/>
            <person name="Liolios K."/>
            <person name="Pagani I."/>
            <person name="Mikhailova N."/>
            <person name="Ivanova N."/>
            <person name="Mavromatis K."/>
            <person name="Pati A."/>
            <person name="Tapia R."/>
            <person name="Han C."/>
            <person name="Goodwin L."/>
            <person name="Chen A."/>
            <person name="Palaniappan K."/>
            <person name="Land M."/>
            <person name="Hauser L."/>
            <person name="Chang Y.J."/>
            <person name="Jeffries C.D."/>
            <person name="Brambilla E.M."/>
            <person name="Rohde M."/>
            <person name="Goker M."/>
            <person name="Detter J.C."/>
            <person name="Woyke T."/>
            <person name="Bristow J."/>
            <person name="Eisen J.A."/>
            <person name="Markowitz V."/>
            <person name="Hugenholtz P."/>
            <person name="Kyrpides N.C."/>
            <person name="Klenk H.P."/>
        </authorList>
    </citation>
    <scope>NUCLEOTIDE SEQUENCE [LARGE SCALE GENOMIC DNA]</scope>
    <source>
        <strain evidence="4">DSM 21211 / LMG 22137 / NRRL B-23946 / LB-34</strain>
    </source>
</reference>
<dbReference type="SMART" id="SM00871">
    <property type="entry name" value="AraC_E_bind"/>
    <property type="match status" value="1"/>
</dbReference>
<evidence type="ECO:0000256" key="1">
    <source>
        <dbReference type="ARBA" id="ARBA00023125"/>
    </source>
</evidence>
<dbReference type="InterPro" id="IPR000551">
    <property type="entry name" value="MerR-type_HTH_dom"/>
</dbReference>
<dbReference type="RefSeq" id="WP_013557339.1">
    <property type="nucleotide sequence ID" value="NC_014958.1"/>
</dbReference>
<dbReference type="SMART" id="SM00422">
    <property type="entry name" value="HTH_MERR"/>
    <property type="match status" value="1"/>
</dbReference>
<dbReference type="Pfam" id="PF13411">
    <property type="entry name" value="MerR_1"/>
    <property type="match status" value="1"/>
</dbReference>
<dbReference type="STRING" id="709986.Deima_2194"/>